<dbReference type="GO" id="GO:0046872">
    <property type="term" value="F:metal ion binding"/>
    <property type="evidence" value="ECO:0007669"/>
    <property type="project" value="UniProtKB-KW"/>
</dbReference>
<dbReference type="InterPro" id="IPR050415">
    <property type="entry name" value="MRET"/>
</dbReference>
<keyword evidence="17" id="KW-1185">Reference proteome</keyword>
<evidence type="ECO:0000256" key="13">
    <source>
        <dbReference type="SAM" id="Phobius"/>
    </source>
</evidence>
<dbReference type="GO" id="GO:0016020">
    <property type="term" value="C:membrane"/>
    <property type="evidence" value="ECO:0007669"/>
    <property type="project" value="UniProtKB-SubCell"/>
</dbReference>
<evidence type="ECO:0000256" key="2">
    <source>
        <dbReference type="ARBA" id="ARBA00004141"/>
    </source>
</evidence>
<feature type="domain" description="FAD-binding FR-type" evidence="14">
    <location>
        <begin position="222"/>
        <end position="322"/>
    </location>
</feature>
<dbReference type="InterPro" id="IPR013130">
    <property type="entry name" value="Fe3_Rdtase_TM_dom"/>
</dbReference>
<name>A0A162PEG2_9BURK</name>
<organism evidence="15 18">
    <name type="scientific">Hydrogenophaga crassostreae</name>
    <dbReference type="NCBI Taxonomy" id="1763535"/>
    <lineage>
        <taxon>Bacteria</taxon>
        <taxon>Pseudomonadati</taxon>
        <taxon>Pseudomonadota</taxon>
        <taxon>Betaproteobacteria</taxon>
        <taxon>Burkholderiales</taxon>
        <taxon>Comamonadaceae</taxon>
        <taxon>Hydrogenophaga</taxon>
    </lineage>
</organism>
<feature type="transmembrane region" description="Helical" evidence="13">
    <location>
        <begin position="169"/>
        <end position="189"/>
    </location>
</feature>
<dbReference type="InterPro" id="IPR039261">
    <property type="entry name" value="FNR_nucleotide-bd"/>
</dbReference>
<dbReference type="Proteomes" id="UP000185657">
    <property type="component" value="Unassembled WGS sequence"/>
</dbReference>
<keyword evidence="10" id="KW-0408">Iron</keyword>
<dbReference type="KEGG" id="hyl:LPB072_14000"/>
<dbReference type="PROSITE" id="PS51384">
    <property type="entry name" value="FAD_FR"/>
    <property type="match status" value="1"/>
</dbReference>
<accession>A0A162PEG2</accession>
<evidence type="ECO:0000256" key="6">
    <source>
        <dbReference type="ARBA" id="ARBA00022723"/>
    </source>
</evidence>
<dbReference type="Proteomes" id="UP000185680">
    <property type="component" value="Chromosome"/>
</dbReference>
<evidence type="ECO:0000313" key="15">
    <source>
        <dbReference type="EMBL" id="AOW13789.1"/>
    </source>
</evidence>
<sequence length="446" mass="48260">MKNIKIAIWAIPAILTALWVAASVPLPDTLSFIAIRNLVVQYSGVLGMGAMSVAMILATRARWLESWVNGLDKSYRLHKWLGISALVFSIAHWVASQGPKWMVGLGLIEAPNRGPRGGSAQALEGIQGFFMSQRGLAESVGEWAFYAAVLLIALALIQRFPYRLFASTHTLIAIAYLALVAHSVVLLNFDDWAQPLGMTMALLMAGGVASALLALSRQIGRGSRAAGQITKIRTFPELHSTAVNITLDEGWAGHAAGQFAFVTFDPKEGTHPFTIASSWDPATREVLFISKALGDYTDILPKTLSVGEKATVEGPYGRFTFDDGLDRQIWIGGGVGITPFIARMKHLAKTPGTKSVDLIHSTKEVSAAALALLQADAKAAGIRLHVLVDDKDGFLTGERLRKLVPDWKLASVWFCGPAGFGQTLRGDLMASGLTPDRFHQEIFNMR</sequence>
<proteinExistence type="predicted"/>
<evidence type="ECO:0000313" key="16">
    <source>
        <dbReference type="EMBL" id="OAD44247.1"/>
    </source>
</evidence>
<dbReference type="GO" id="GO:0016491">
    <property type="term" value="F:oxidoreductase activity"/>
    <property type="evidence" value="ECO:0007669"/>
    <property type="project" value="UniProtKB-KW"/>
</dbReference>
<dbReference type="InterPro" id="IPR017927">
    <property type="entry name" value="FAD-bd_FR_type"/>
</dbReference>
<dbReference type="CDD" id="cd06198">
    <property type="entry name" value="FNR_like_3"/>
    <property type="match status" value="1"/>
</dbReference>
<evidence type="ECO:0000256" key="7">
    <source>
        <dbReference type="ARBA" id="ARBA00022827"/>
    </source>
</evidence>
<feature type="transmembrane region" description="Helical" evidence="13">
    <location>
        <begin position="195"/>
        <end position="215"/>
    </location>
</feature>
<comment type="cofactor">
    <cofactor evidence="1">
        <name>FAD</name>
        <dbReference type="ChEBI" id="CHEBI:57692"/>
    </cofactor>
</comment>
<gene>
    <name evidence="15" type="ORF">LPB072_14000</name>
    <name evidence="16" type="ORF">LPB72_01820</name>
</gene>
<evidence type="ECO:0000313" key="17">
    <source>
        <dbReference type="Proteomes" id="UP000185657"/>
    </source>
</evidence>
<reference evidence="16 17" key="1">
    <citation type="submission" date="2016-02" db="EMBL/GenBank/DDBJ databases">
        <title>Draft genome sequence of Hydrogenophaga sp. LPB0072.</title>
        <authorList>
            <person name="Shin S.-K."/>
            <person name="Yi H."/>
        </authorList>
    </citation>
    <scope>NUCLEOTIDE SEQUENCE [LARGE SCALE GENOMIC DNA]</scope>
    <source>
        <strain evidence="16 17">LPB0072</strain>
    </source>
</reference>
<keyword evidence="6" id="KW-0479">Metal-binding</keyword>
<evidence type="ECO:0000313" key="18">
    <source>
        <dbReference type="Proteomes" id="UP000185680"/>
    </source>
</evidence>
<evidence type="ECO:0000256" key="3">
    <source>
        <dbReference type="ARBA" id="ARBA00022630"/>
    </source>
</evidence>
<dbReference type="STRING" id="1763535.LPB072_14000"/>
<evidence type="ECO:0000256" key="12">
    <source>
        <dbReference type="ARBA" id="ARBA00023136"/>
    </source>
</evidence>
<dbReference type="SUPFAM" id="SSF52343">
    <property type="entry name" value="Ferredoxin reductase-like, C-terminal NADP-linked domain"/>
    <property type="match status" value="1"/>
</dbReference>
<keyword evidence="8 13" id="KW-1133">Transmembrane helix</keyword>
<evidence type="ECO:0000256" key="5">
    <source>
        <dbReference type="ARBA" id="ARBA00022714"/>
    </source>
</evidence>
<dbReference type="Gene3D" id="3.40.50.80">
    <property type="entry name" value="Nucleotide-binding domain of ferredoxin-NADP reductase (FNR) module"/>
    <property type="match status" value="1"/>
</dbReference>
<dbReference type="PANTHER" id="PTHR47354">
    <property type="entry name" value="NADH OXIDOREDUCTASE HCR"/>
    <property type="match status" value="1"/>
</dbReference>
<dbReference type="InterPro" id="IPR017938">
    <property type="entry name" value="Riboflavin_synthase-like_b-brl"/>
</dbReference>
<dbReference type="RefSeq" id="WP_066084691.1">
    <property type="nucleotide sequence ID" value="NZ_CP017476.1"/>
</dbReference>
<feature type="transmembrane region" description="Helical" evidence="13">
    <location>
        <begin position="39"/>
        <end position="57"/>
    </location>
</feature>
<dbReference type="EMBL" id="LVWD01000001">
    <property type="protein sequence ID" value="OAD44247.1"/>
    <property type="molecule type" value="Genomic_DNA"/>
</dbReference>
<dbReference type="Gene3D" id="2.40.30.10">
    <property type="entry name" value="Translation factors"/>
    <property type="match status" value="1"/>
</dbReference>
<evidence type="ECO:0000256" key="8">
    <source>
        <dbReference type="ARBA" id="ARBA00022989"/>
    </source>
</evidence>
<dbReference type="AlphaFoldDB" id="A0A162PEG2"/>
<keyword evidence="5" id="KW-0001">2Fe-2S</keyword>
<keyword evidence="9" id="KW-0560">Oxidoreductase</keyword>
<evidence type="ECO:0000256" key="9">
    <source>
        <dbReference type="ARBA" id="ARBA00023002"/>
    </source>
</evidence>
<keyword evidence="4 13" id="KW-0812">Transmembrane</keyword>
<dbReference type="SUPFAM" id="SSF63380">
    <property type="entry name" value="Riboflavin synthase domain-like"/>
    <property type="match status" value="1"/>
</dbReference>
<dbReference type="OrthoDB" id="9796486at2"/>
<feature type="transmembrane region" description="Helical" evidence="13">
    <location>
        <begin position="140"/>
        <end position="157"/>
    </location>
</feature>
<keyword evidence="7" id="KW-0274">FAD</keyword>
<dbReference type="PANTHER" id="PTHR47354:SF8">
    <property type="entry name" value="1,2-PHENYLACETYL-COA EPOXIDASE, SUBUNIT E"/>
    <property type="match status" value="1"/>
</dbReference>
<evidence type="ECO:0000256" key="11">
    <source>
        <dbReference type="ARBA" id="ARBA00023014"/>
    </source>
</evidence>
<evidence type="ECO:0000256" key="1">
    <source>
        <dbReference type="ARBA" id="ARBA00001974"/>
    </source>
</evidence>
<dbReference type="EMBL" id="CP017476">
    <property type="protein sequence ID" value="AOW13789.1"/>
    <property type="molecule type" value="Genomic_DNA"/>
</dbReference>
<feature type="transmembrane region" description="Helical" evidence="13">
    <location>
        <begin position="77"/>
        <end position="95"/>
    </location>
</feature>
<protein>
    <submittedName>
        <fullName evidence="15">Ferric reductase</fullName>
    </submittedName>
</protein>
<dbReference type="PRINTS" id="PR00410">
    <property type="entry name" value="PHEHYDRXLASE"/>
</dbReference>
<reference evidence="15 18" key="2">
    <citation type="submission" date="2016-10" db="EMBL/GenBank/DDBJ databases">
        <title>Hydorgenophaga sp. LPB0072 isolated from gastropod.</title>
        <authorList>
            <person name="Kim E."/>
            <person name="Yi H."/>
        </authorList>
    </citation>
    <scope>NUCLEOTIDE SEQUENCE [LARGE SCALE GENOMIC DNA]</scope>
    <source>
        <strain evidence="15 18">LPB0072</strain>
    </source>
</reference>
<evidence type="ECO:0000259" key="14">
    <source>
        <dbReference type="PROSITE" id="PS51384"/>
    </source>
</evidence>
<comment type="subcellular location">
    <subcellularLocation>
        <location evidence="2">Membrane</location>
        <topology evidence="2">Multi-pass membrane protein</topology>
    </subcellularLocation>
</comment>
<keyword evidence="11" id="KW-0411">Iron-sulfur</keyword>
<keyword evidence="3" id="KW-0285">Flavoprotein</keyword>
<evidence type="ECO:0000256" key="4">
    <source>
        <dbReference type="ARBA" id="ARBA00022692"/>
    </source>
</evidence>
<evidence type="ECO:0000256" key="10">
    <source>
        <dbReference type="ARBA" id="ARBA00023004"/>
    </source>
</evidence>
<dbReference type="GO" id="GO:0051537">
    <property type="term" value="F:2 iron, 2 sulfur cluster binding"/>
    <property type="evidence" value="ECO:0007669"/>
    <property type="project" value="UniProtKB-KW"/>
</dbReference>
<dbReference type="GO" id="GO:0050660">
    <property type="term" value="F:flavin adenine dinucleotide binding"/>
    <property type="evidence" value="ECO:0007669"/>
    <property type="project" value="TreeGrafter"/>
</dbReference>
<keyword evidence="12 13" id="KW-0472">Membrane</keyword>
<dbReference type="Pfam" id="PF01794">
    <property type="entry name" value="Ferric_reduct"/>
    <property type="match status" value="1"/>
</dbReference>